<gene>
    <name evidence="1" type="ORF">CASFOL_018222</name>
</gene>
<dbReference type="AlphaFoldDB" id="A0ABD3D962"/>
<organism evidence="1 2">
    <name type="scientific">Castilleja foliolosa</name>
    <dbReference type="NCBI Taxonomy" id="1961234"/>
    <lineage>
        <taxon>Eukaryota</taxon>
        <taxon>Viridiplantae</taxon>
        <taxon>Streptophyta</taxon>
        <taxon>Embryophyta</taxon>
        <taxon>Tracheophyta</taxon>
        <taxon>Spermatophyta</taxon>
        <taxon>Magnoliopsida</taxon>
        <taxon>eudicotyledons</taxon>
        <taxon>Gunneridae</taxon>
        <taxon>Pentapetalae</taxon>
        <taxon>asterids</taxon>
        <taxon>lamiids</taxon>
        <taxon>Lamiales</taxon>
        <taxon>Orobanchaceae</taxon>
        <taxon>Pedicularideae</taxon>
        <taxon>Castillejinae</taxon>
        <taxon>Castilleja</taxon>
    </lineage>
</organism>
<evidence type="ECO:0000313" key="2">
    <source>
        <dbReference type="Proteomes" id="UP001632038"/>
    </source>
</evidence>
<protein>
    <submittedName>
        <fullName evidence="1">Uncharacterized protein</fullName>
    </submittedName>
</protein>
<dbReference type="PANTHER" id="PTHR33782">
    <property type="entry name" value="OS01G0121600 PROTEIN"/>
    <property type="match status" value="1"/>
</dbReference>
<reference evidence="2" key="1">
    <citation type="journal article" date="2024" name="IScience">
        <title>Strigolactones Initiate the Formation of Haustorium-like Structures in Castilleja.</title>
        <authorList>
            <person name="Buerger M."/>
            <person name="Peterson D."/>
            <person name="Chory J."/>
        </authorList>
    </citation>
    <scope>NUCLEOTIDE SEQUENCE [LARGE SCALE GENOMIC DNA]</scope>
</reference>
<accession>A0ABD3D962</accession>
<name>A0ABD3D962_9LAMI</name>
<comment type="caution">
    <text evidence="1">The sequence shown here is derived from an EMBL/GenBank/DDBJ whole genome shotgun (WGS) entry which is preliminary data.</text>
</comment>
<proteinExistence type="predicted"/>
<evidence type="ECO:0000313" key="1">
    <source>
        <dbReference type="EMBL" id="KAL3637774.1"/>
    </source>
</evidence>
<keyword evidence="2" id="KW-1185">Reference proteome</keyword>
<dbReference type="Proteomes" id="UP001632038">
    <property type="component" value="Unassembled WGS sequence"/>
</dbReference>
<sequence>MMAISLSSIPKLQLNRRFSTRPSAHNKKGIMKARKLVVNAQKDEDEDKSFEENLFVLRMRIKKIKSIEAIKDQDHQKKLPSETETKSLSHYHVQDVFEVVELLKSYFAKTRPDVALGVIVLLTMSLPLISQTDILANVLKVAKVLLGGGRVCIDIDF</sequence>
<dbReference type="EMBL" id="JAVIJP010000023">
    <property type="protein sequence ID" value="KAL3637774.1"/>
    <property type="molecule type" value="Genomic_DNA"/>
</dbReference>
<dbReference type="PANTHER" id="PTHR33782:SF27">
    <property type="entry name" value="PROTEIN, PUTATIVE-RELATED"/>
    <property type="match status" value="1"/>
</dbReference>